<gene>
    <name evidence="2" type="ORF">Rcae01_05900</name>
</gene>
<organism evidence="2 3">
    <name type="scientific">Novipirellula caenicola</name>
    <dbReference type="NCBI Taxonomy" id="1536901"/>
    <lineage>
        <taxon>Bacteria</taxon>
        <taxon>Pseudomonadati</taxon>
        <taxon>Planctomycetota</taxon>
        <taxon>Planctomycetia</taxon>
        <taxon>Pirellulales</taxon>
        <taxon>Pirellulaceae</taxon>
        <taxon>Novipirellula</taxon>
    </lineage>
</organism>
<reference evidence="2 3" key="1">
    <citation type="submission" date="2024-02" db="EMBL/GenBank/DDBJ databases">
        <title>Rhodopirellula caenicola NBRC 110016.</title>
        <authorList>
            <person name="Ichikawa N."/>
            <person name="Katano-Makiyama Y."/>
            <person name="Hidaka K."/>
        </authorList>
    </citation>
    <scope>NUCLEOTIDE SEQUENCE [LARGE SCALE GENOMIC DNA]</scope>
    <source>
        <strain evidence="2 3">NBRC 110016</strain>
    </source>
</reference>
<evidence type="ECO:0000256" key="1">
    <source>
        <dbReference type="SAM" id="MobiDB-lite"/>
    </source>
</evidence>
<dbReference type="EMBL" id="BAABRO010000022">
    <property type="protein sequence ID" value="GAA5510392.1"/>
    <property type="molecule type" value="Genomic_DNA"/>
</dbReference>
<dbReference type="Proteomes" id="UP001416858">
    <property type="component" value="Unassembled WGS sequence"/>
</dbReference>
<protein>
    <submittedName>
        <fullName evidence="2">Uncharacterized protein</fullName>
    </submittedName>
</protein>
<keyword evidence="3" id="KW-1185">Reference proteome</keyword>
<proteinExistence type="predicted"/>
<comment type="caution">
    <text evidence="2">The sequence shown here is derived from an EMBL/GenBank/DDBJ whole genome shotgun (WGS) entry which is preliminary data.</text>
</comment>
<name>A0ABP9VZ38_9BACT</name>
<sequence>MSAVVPFEQQNSSEPQHGEFAGRNGAPTLCRRIIQDHQRSHFDCIVKTGGPYCTVFQHVFCGLFGGVDRLGMLFWRSAIDSSNFAAQTFGSRTLTHQESIA</sequence>
<feature type="region of interest" description="Disordered" evidence="1">
    <location>
        <begin position="1"/>
        <end position="23"/>
    </location>
</feature>
<accession>A0ABP9VZ38</accession>
<evidence type="ECO:0000313" key="2">
    <source>
        <dbReference type="EMBL" id="GAA5510392.1"/>
    </source>
</evidence>
<evidence type="ECO:0000313" key="3">
    <source>
        <dbReference type="Proteomes" id="UP001416858"/>
    </source>
</evidence>